<evidence type="ECO:0000313" key="2">
    <source>
        <dbReference type="EMBL" id="OHA90919.1"/>
    </source>
</evidence>
<reference evidence="2 3" key="1">
    <citation type="journal article" date="2016" name="Nat. Commun.">
        <title>Thousands of microbial genomes shed light on interconnected biogeochemical processes in an aquifer system.</title>
        <authorList>
            <person name="Anantharaman K."/>
            <person name="Brown C.T."/>
            <person name="Hug L.A."/>
            <person name="Sharon I."/>
            <person name="Castelle C.J."/>
            <person name="Probst A.J."/>
            <person name="Thomas B.C."/>
            <person name="Singh A."/>
            <person name="Wilkins M.J."/>
            <person name="Karaoz U."/>
            <person name="Brodie E.L."/>
            <person name="Williams K.H."/>
            <person name="Hubbard S.S."/>
            <person name="Banfield J.F."/>
        </authorList>
    </citation>
    <scope>NUCLEOTIDE SEQUENCE [LARGE SCALE GENOMIC DNA]</scope>
</reference>
<name>A0A1G2T275_9BACT</name>
<feature type="transmembrane region" description="Helical" evidence="1">
    <location>
        <begin position="74"/>
        <end position="96"/>
    </location>
</feature>
<keyword evidence="1" id="KW-1133">Transmembrane helix</keyword>
<dbReference type="Proteomes" id="UP000177746">
    <property type="component" value="Unassembled WGS sequence"/>
</dbReference>
<keyword evidence="1" id="KW-0472">Membrane</keyword>
<keyword evidence="1" id="KW-0812">Transmembrane</keyword>
<protein>
    <submittedName>
        <fullName evidence="2">Uncharacterized protein</fullName>
    </submittedName>
</protein>
<evidence type="ECO:0000313" key="3">
    <source>
        <dbReference type="Proteomes" id="UP000177746"/>
    </source>
</evidence>
<gene>
    <name evidence="2" type="ORF">A2665_02230</name>
</gene>
<sequence length="134" mass="15025">MKYLLTTVLMVSFVGMGILGFAVFDHDMNSSQDTCVGFSIDKVVCPKSIVGMTLHHISVLQILTTSTVLAGSSWLLLLASLFLVSVSIFLFYKNLLLPKLEFLRKRLRDLILHSLQSKRRIISWLSLLELSPAL</sequence>
<dbReference type="EMBL" id="MHVI01000027">
    <property type="protein sequence ID" value="OHA90919.1"/>
    <property type="molecule type" value="Genomic_DNA"/>
</dbReference>
<evidence type="ECO:0000256" key="1">
    <source>
        <dbReference type="SAM" id="Phobius"/>
    </source>
</evidence>
<proteinExistence type="predicted"/>
<organism evidence="2 3">
    <name type="scientific">Candidatus Zambryskibacteria bacterium RIFCSPHIGHO2_01_FULL_46_30</name>
    <dbReference type="NCBI Taxonomy" id="1802739"/>
    <lineage>
        <taxon>Bacteria</taxon>
        <taxon>Candidatus Zambryskiibacteriota</taxon>
    </lineage>
</organism>
<dbReference type="AlphaFoldDB" id="A0A1G2T275"/>
<feature type="transmembrane region" description="Helical" evidence="1">
    <location>
        <begin position="7"/>
        <end position="24"/>
    </location>
</feature>
<accession>A0A1G2T275</accession>
<comment type="caution">
    <text evidence="2">The sequence shown here is derived from an EMBL/GenBank/DDBJ whole genome shotgun (WGS) entry which is preliminary data.</text>
</comment>